<evidence type="ECO:0000313" key="1">
    <source>
        <dbReference type="EMBL" id="ARU57544.1"/>
    </source>
</evidence>
<dbReference type="Proteomes" id="UP000196027">
    <property type="component" value="Chromosome"/>
</dbReference>
<dbReference type="AlphaFoldDB" id="A0A1Y0IDV0"/>
<accession>A0A1Y0IDV0</accession>
<reference evidence="1 2" key="1">
    <citation type="submission" date="2017-05" db="EMBL/GenBank/DDBJ databases">
        <title>Genomic insights into alkan degradation activity of Oleiphilus messinensis.</title>
        <authorList>
            <person name="Kozyavkin S.A."/>
            <person name="Slesarev A.I."/>
            <person name="Golyshin P.N."/>
            <person name="Korzhenkov A."/>
            <person name="Golyshina O.N."/>
            <person name="Toshchakov S.V."/>
        </authorList>
    </citation>
    <scope>NUCLEOTIDE SEQUENCE [LARGE SCALE GENOMIC DNA]</scope>
    <source>
        <strain evidence="1 2">ME102</strain>
    </source>
</reference>
<dbReference type="Pfam" id="PF10719">
    <property type="entry name" value="ComFB"/>
    <property type="match status" value="1"/>
</dbReference>
<dbReference type="OrthoDB" id="5895647at2"/>
<gene>
    <name evidence="1" type="ORF">OLMES_3514</name>
</gene>
<dbReference type="EMBL" id="CP021425">
    <property type="protein sequence ID" value="ARU57544.1"/>
    <property type="molecule type" value="Genomic_DNA"/>
</dbReference>
<name>A0A1Y0IDV0_9GAMM</name>
<proteinExistence type="predicted"/>
<dbReference type="InterPro" id="IPR019657">
    <property type="entry name" value="ComFB"/>
</dbReference>
<protein>
    <submittedName>
        <fullName evidence="1">Late competence development protein ComFB</fullName>
    </submittedName>
</protein>
<organism evidence="1 2">
    <name type="scientific">Oleiphilus messinensis</name>
    <dbReference type="NCBI Taxonomy" id="141451"/>
    <lineage>
        <taxon>Bacteria</taxon>
        <taxon>Pseudomonadati</taxon>
        <taxon>Pseudomonadota</taxon>
        <taxon>Gammaproteobacteria</taxon>
        <taxon>Oceanospirillales</taxon>
        <taxon>Oleiphilaceae</taxon>
        <taxon>Oleiphilus</taxon>
    </lineage>
</organism>
<dbReference type="KEGG" id="ome:OLMES_3514"/>
<dbReference type="RefSeq" id="WP_087462430.1">
    <property type="nucleotide sequence ID" value="NZ_CP021425.1"/>
</dbReference>
<keyword evidence="2" id="KW-1185">Reference proteome</keyword>
<evidence type="ECO:0000313" key="2">
    <source>
        <dbReference type="Proteomes" id="UP000196027"/>
    </source>
</evidence>
<sequence length="88" mass="10605">MSLLDNIRNYYENWVLEELEILVEGKSFDDDYLTDVICVALNHLPPRYIRHEVDMLYYVSPVENEEMRDKVRKAVEKALAYVEEHERK</sequence>